<dbReference type="EMBL" id="QZKI01000014">
    <property type="protein sequence ID" value="RJP74525.1"/>
    <property type="molecule type" value="Genomic_DNA"/>
</dbReference>
<evidence type="ECO:0000256" key="1">
    <source>
        <dbReference type="ARBA" id="ARBA00022516"/>
    </source>
</evidence>
<dbReference type="PANTHER" id="PTHR43378">
    <property type="entry name" value="UDP-3-O-ACYLGLUCOSAMINE N-ACYLTRANSFERASE"/>
    <property type="match status" value="1"/>
</dbReference>
<evidence type="ECO:0000313" key="10">
    <source>
        <dbReference type="Proteomes" id="UP000285961"/>
    </source>
</evidence>
<keyword evidence="3 9" id="KW-0808">Transferase</keyword>
<dbReference type="InterPro" id="IPR018357">
    <property type="entry name" value="Hexapep_transf_CS"/>
</dbReference>
<gene>
    <name evidence="9" type="primary">lpxD</name>
    <name evidence="9" type="ORF">C4532_02315</name>
</gene>
<dbReference type="Pfam" id="PF00132">
    <property type="entry name" value="Hexapep"/>
    <property type="match status" value="2"/>
</dbReference>
<dbReference type="InterPro" id="IPR011004">
    <property type="entry name" value="Trimer_LpxA-like_sf"/>
</dbReference>
<keyword evidence="2" id="KW-0441">Lipid A biosynthesis</keyword>
<keyword evidence="5" id="KW-0443">Lipid metabolism</keyword>
<dbReference type="GO" id="GO:0009245">
    <property type="term" value="P:lipid A biosynthetic process"/>
    <property type="evidence" value="ECO:0007669"/>
    <property type="project" value="UniProtKB-KW"/>
</dbReference>
<evidence type="ECO:0000259" key="8">
    <source>
        <dbReference type="Pfam" id="PF04613"/>
    </source>
</evidence>
<evidence type="ECO:0000256" key="3">
    <source>
        <dbReference type="ARBA" id="ARBA00022679"/>
    </source>
</evidence>
<reference evidence="9 10" key="1">
    <citation type="journal article" date="2017" name="ISME J.">
        <title>Energy and carbon metabolisms in a deep terrestrial subsurface fluid microbial community.</title>
        <authorList>
            <person name="Momper L."/>
            <person name="Jungbluth S.P."/>
            <person name="Lee M.D."/>
            <person name="Amend J.P."/>
        </authorList>
    </citation>
    <scope>NUCLEOTIDE SEQUENCE [LARGE SCALE GENOMIC DNA]</scope>
    <source>
        <strain evidence="9">SURF_17</strain>
    </source>
</reference>
<dbReference type="AlphaFoldDB" id="A0A419F7Z0"/>
<name>A0A419F7Z0_9BACT</name>
<dbReference type="InterPro" id="IPR007691">
    <property type="entry name" value="LpxD"/>
</dbReference>
<dbReference type="Proteomes" id="UP000285961">
    <property type="component" value="Unassembled WGS sequence"/>
</dbReference>
<dbReference type="PANTHER" id="PTHR43378:SF2">
    <property type="entry name" value="UDP-3-O-ACYLGLUCOSAMINE N-ACYLTRANSFERASE 1, MITOCHONDRIAL-RELATED"/>
    <property type="match status" value="1"/>
</dbReference>
<feature type="coiled-coil region" evidence="7">
    <location>
        <begin position="319"/>
        <end position="346"/>
    </location>
</feature>
<sequence length="347" mass="36245">MQKSLGEIAELVGGILEGDPSVLITGASGIKDAGPGDITFLANPKYLPLLPTTKASAIIVGPDTVVNDKHVIRTVNPYLAFTEVLKLFAVHTPVPRGIHPTVVRGRDVFLSEDVALHAGVVLEDGCKVGPRSVLYAGVCVGRNAEIGTDCIVYSRVVIGENVRIGNNAIIHIGAVIGNNPVPVQEAARNEDAGRKGAVVIEDDVEVGANVTVDGSRKGTTVIGRGTKIDNLVHIGSDAQVGPNCIIVSHARIGAGCKLGDGVTIAGQASIFDGVTIGDGTIVAARSGVTEDIGPGQVVSGFPAASHDKQLRIWASMKRLPAIVRDIRDLEKRLDTMEHKTSAETKDH</sequence>
<dbReference type="Pfam" id="PF04613">
    <property type="entry name" value="LpxD"/>
    <property type="match status" value="1"/>
</dbReference>
<dbReference type="Gene3D" id="3.40.1390.10">
    <property type="entry name" value="MurE/MurF, N-terminal domain"/>
    <property type="match status" value="1"/>
</dbReference>
<keyword evidence="6 9" id="KW-0012">Acyltransferase</keyword>
<dbReference type="InterPro" id="IPR020573">
    <property type="entry name" value="UDP_GlcNAc_AcTrfase_non-rep"/>
</dbReference>
<evidence type="ECO:0000256" key="2">
    <source>
        <dbReference type="ARBA" id="ARBA00022556"/>
    </source>
</evidence>
<evidence type="ECO:0000256" key="6">
    <source>
        <dbReference type="ARBA" id="ARBA00023315"/>
    </source>
</evidence>
<proteinExistence type="predicted"/>
<evidence type="ECO:0000256" key="5">
    <source>
        <dbReference type="ARBA" id="ARBA00023098"/>
    </source>
</evidence>
<dbReference type="PROSITE" id="PS00101">
    <property type="entry name" value="HEXAPEP_TRANSFERASES"/>
    <property type="match status" value="1"/>
</dbReference>
<keyword evidence="7" id="KW-0175">Coiled coil</keyword>
<protein>
    <submittedName>
        <fullName evidence="9">UDP-3-O-(3-hydroxymyristoyl)glucosamine N-acyltransferase</fullName>
        <ecNumber evidence="9">2.3.1.191</ecNumber>
    </submittedName>
</protein>
<evidence type="ECO:0000256" key="7">
    <source>
        <dbReference type="SAM" id="Coils"/>
    </source>
</evidence>
<dbReference type="GO" id="GO:0103118">
    <property type="term" value="F:UDP-3-O-[(3R)-3-hydroxyacyl]-glucosamine N-acyltransferase activity"/>
    <property type="evidence" value="ECO:0007669"/>
    <property type="project" value="UniProtKB-EC"/>
</dbReference>
<dbReference type="Gene3D" id="2.160.10.10">
    <property type="entry name" value="Hexapeptide repeat proteins"/>
    <property type="match status" value="1"/>
</dbReference>
<dbReference type="CDD" id="cd03352">
    <property type="entry name" value="LbH_LpxD"/>
    <property type="match status" value="1"/>
</dbReference>
<dbReference type="GO" id="GO:0016410">
    <property type="term" value="F:N-acyltransferase activity"/>
    <property type="evidence" value="ECO:0007669"/>
    <property type="project" value="InterPro"/>
</dbReference>
<dbReference type="NCBIfam" id="TIGR01853">
    <property type="entry name" value="lipid_A_lpxD"/>
    <property type="match status" value="1"/>
</dbReference>
<organism evidence="9 10">
    <name type="scientific">Candidatus Abyssobacteria bacterium SURF_17</name>
    <dbReference type="NCBI Taxonomy" id="2093361"/>
    <lineage>
        <taxon>Bacteria</taxon>
        <taxon>Pseudomonadati</taxon>
        <taxon>Candidatus Hydrogenedentota</taxon>
        <taxon>Candidatus Abyssobacteria</taxon>
    </lineage>
</organism>
<dbReference type="InterPro" id="IPR001451">
    <property type="entry name" value="Hexapep"/>
</dbReference>
<dbReference type="EC" id="2.3.1.191" evidence="9"/>
<comment type="caution">
    <text evidence="9">The sequence shown here is derived from an EMBL/GenBank/DDBJ whole genome shotgun (WGS) entry which is preliminary data.</text>
</comment>
<keyword evidence="4" id="KW-0677">Repeat</keyword>
<dbReference type="SUPFAM" id="SSF51161">
    <property type="entry name" value="Trimeric LpxA-like enzymes"/>
    <property type="match status" value="1"/>
</dbReference>
<keyword evidence="1" id="KW-0444">Lipid biosynthesis</keyword>
<feature type="domain" description="UDP-3-O-[3-hydroxymyristoyl] glucosamine N-acyltransferase non-repeat region" evidence="8">
    <location>
        <begin position="22"/>
        <end position="87"/>
    </location>
</feature>
<evidence type="ECO:0000256" key="4">
    <source>
        <dbReference type="ARBA" id="ARBA00022737"/>
    </source>
</evidence>
<dbReference type="NCBIfam" id="NF002060">
    <property type="entry name" value="PRK00892.1"/>
    <property type="match status" value="1"/>
</dbReference>
<dbReference type="GO" id="GO:0016020">
    <property type="term" value="C:membrane"/>
    <property type="evidence" value="ECO:0007669"/>
    <property type="project" value="GOC"/>
</dbReference>
<evidence type="ECO:0000313" key="9">
    <source>
        <dbReference type="EMBL" id="RJP74525.1"/>
    </source>
</evidence>
<accession>A0A419F7Z0</accession>